<evidence type="ECO:0008006" key="3">
    <source>
        <dbReference type="Google" id="ProtNLM"/>
    </source>
</evidence>
<sequence length="336" mass="38270">MIKSKLLIVFKDSLAGTPYNLRYKVYINGIKVSENKIEKGKDIVSYQIIWMNGELRLEGNSVVIPEKPSNKVEIKVISAGGSEKKVGEHELKRKDTTLTLVSPWTRIPLAGGGKLEGDFFEVEYNVKRKDKNLFAKVIIKDIPRKIVLTALKYRGSTQWAWNSEKFSERRILVSNHTSKGIYMGKPSISKELKTQRFKYPNPSNKCSTFIHDILFEVGINVPWISHGWIPEDSPPLAKEWADPNIKDLNKDWSFNKNNPLPGDIGAFDIKKDYGRNWGDASGHVGFVLTDGVTISAGHDKIEVNDSGFRIKNQTSEIGRDFDFKSFRRYKHKVIKK</sequence>
<dbReference type="AlphaFoldDB" id="A0A378WTF1"/>
<dbReference type="RefSeq" id="WP_115134197.1">
    <property type="nucleotide sequence ID" value="NZ_UGRS01000002.1"/>
</dbReference>
<proteinExistence type="predicted"/>
<evidence type="ECO:0000313" key="2">
    <source>
        <dbReference type="Proteomes" id="UP000254055"/>
    </source>
</evidence>
<reference evidence="1 2" key="1">
    <citation type="submission" date="2018-06" db="EMBL/GenBank/DDBJ databases">
        <authorList>
            <consortium name="Pathogen Informatics"/>
            <person name="Doyle S."/>
        </authorList>
    </citation>
    <scope>NUCLEOTIDE SEQUENCE [LARGE SCALE GENOMIC DNA]</scope>
    <source>
        <strain evidence="1 2">NCTC12229</strain>
    </source>
</reference>
<dbReference type="Gene3D" id="3.90.1720.10">
    <property type="entry name" value="endopeptidase domain like (from Nostoc punctiforme)"/>
    <property type="match status" value="1"/>
</dbReference>
<protein>
    <recommendedName>
        <fullName evidence="3">CHAP domain-containing protein</fullName>
    </recommendedName>
</protein>
<dbReference type="EMBL" id="UGRS01000002">
    <property type="protein sequence ID" value="SUA44047.1"/>
    <property type="molecule type" value="Genomic_DNA"/>
</dbReference>
<gene>
    <name evidence="1" type="ORF">NCTC12229_01531</name>
</gene>
<accession>A0A378WTF1</accession>
<dbReference type="Proteomes" id="UP000254055">
    <property type="component" value="Unassembled WGS sequence"/>
</dbReference>
<evidence type="ECO:0000313" key="1">
    <source>
        <dbReference type="EMBL" id="SUA44047.1"/>
    </source>
</evidence>
<organism evidence="1 2">
    <name type="scientific">Neisseria zoodegmatis</name>
    <dbReference type="NCBI Taxonomy" id="326523"/>
    <lineage>
        <taxon>Bacteria</taxon>
        <taxon>Pseudomonadati</taxon>
        <taxon>Pseudomonadota</taxon>
        <taxon>Betaproteobacteria</taxon>
        <taxon>Neisseriales</taxon>
        <taxon>Neisseriaceae</taxon>
        <taxon>Neisseria</taxon>
    </lineage>
</organism>
<name>A0A378WTF1_9NEIS</name>